<evidence type="ECO:0000313" key="6">
    <source>
        <dbReference type="EMBL" id="KEJ96154.1"/>
    </source>
</evidence>
<evidence type="ECO:0000256" key="3">
    <source>
        <dbReference type="ARBA" id="ARBA00022643"/>
    </source>
</evidence>
<dbReference type="AlphaFoldDB" id="A0A073J2G2"/>
<dbReference type="InterPro" id="IPR002563">
    <property type="entry name" value="Flavin_Rdtase-like_dom"/>
</dbReference>
<dbReference type="SMART" id="SM00903">
    <property type="entry name" value="Flavin_Reduct"/>
    <property type="match status" value="1"/>
</dbReference>
<dbReference type="Proteomes" id="UP000027746">
    <property type="component" value="Unassembled WGS sequence"/>
</dbReference>
<comment type="cofactor">
    <cofactor evidence="1">
        <name>FMN</name>
        <dbReference type="ChEBI" id="CHEBI:58210"/>
    </cofactor>
</comment>
<dbReference type="Gene3D" id="2.30.110.10">
    <property type="entry name" value="Electron Transport, Fmn-binding Protein, Chain A"/>
    <property type="match status" value="1"/>
</dbReference>
<feature type="domain" description="Flavin reductase like" evidence="5">
    <location>
        <begin position="20"/>
        <end position="171"/>
    </location>
</feature>
<evidence type="ECO:0000259" key="5">
    <source>
        <dbReference type="SMART" id="SM00903"/>
    </source>
</evidence>
<name>A0A073J2G2_9RHOB</name>
<keyword evidence="7" id="KW-1185">Reference proteome</keyword>
<evidence type="ECO:0000313" key="7">
    <source>
        <dbReference type="Proteomes" id="UP000027746"/>
    </source>
</evidence>
<evidence type="ECO:0000256" key="2">
    <source>
        <dbReference type="ARBA" id="ARBA00022630"/>
    </source>
</evidence>
<accession>A0A073J2G2</accession>
<comment type="caution">
    <text evidence="6">The sequence shown here is derived from an EMBL/GenBank/DDBJ whole genome shotgun (WGS) entry which is preliminary data.</text>
</comment>
<dbReference type="RefSeq" id="WP_037925262.1">
    <property type="nucleotide sequence ID" value="NZ_CP054599.1"/>
</dbReference>
<dbReference type="SUPFAM" id="SSF50475">
    <property type="entry name" value="FMN-binding split barrel"/>
    <property type="match status" value="1"/>
</dbReference>
<sequence length="211" mass="23024">MEFDFTALPEQDRYRLLSNFVAPRPIALVTTLSADGVANAAPMSFFNVFSQEPPILILGIQTRPDGTVKDTVTNIDASGSFCVNMVDMALAEAMTVCGISYAPDVDEIATAGLTMNPATQIKGGWIAESPCAMECKVADTIRYERRVIILGEVVQMHVRDACLDAAGRYVNPETYQPIARLHADNYITSDRQFELKAPAQPPVGIKRKIPS</sequence>
<dbReference type="EMBL" id="JAMD01000004">
    <property type="protein sequence ID" value="KEJ96154.1"/>
    <property type="molecule type" value="Genomic_DNA"/>
</dbReference>
<dbReference type="OrthoDB" id="9783347at2"/>
<dbReference type="GO" id="GO:0010181">
    <property type="term" value="F:FMN binding"/>
    <property type="evidence" value="ECO:0007669"/>
    <property type="project" value="InterPro"/>
</dbReference>
<comment type="similarity">
    <text evidence="4">Belongs to the flavoredoxin family.</text>
</comment>
<protein>
    <submittedName>
        <fullName evidence="6">Flavin reductase</fullName>
    </submittedName>
</protein>
<dbReference type="Pfam" id="PF01613">
    <property type="entry name" value="Flavin_Reduct"/>
    <property type="match status" value="1"/>
</dbReference>
<gene>
    <name evidence="6" type="ORF">SUH3_17995</name>
</gene>
<reference evidence="6 7" key="1">
    <citation type="submission" date="2014-01" db="EMBL/GenBank/DDBJ databases">
        <title>Sulfitobacter sp. H3 (MCCC 1A00686) Genome Sequencing.</title>
        <authorList>
            <person name="Lai Q."/>
            <person name="Hong Z."/>
        </authorList>
    </citation>
    <scope>NUCLEOTIDE SEQUENCE [LARGE SCALE GENOMIC DNA]</scope>
    <source>
        <strain evidence="6 7">H3</strain>
    </source>
</reference>
<evidence type="ECO:0000256" key="4">
    <source>
        <dbReference type="ARBA" id="ARBA00038054"/>
    </source>
</evidence>
<keyword evidence="3" id="KW-0288">FMN</keyword>
<keyword evidence="2" id="KW-0285">Flavoprotein</keyword>
<dbReference type="PANTHER" id="PTHR33798:SF5">
    <property type="entry name" value="FLAVIN REDUCTASE LIKE DOMAIN-CONTAINING PROTEIN"/>
    <property type="match status" value="1"/>
</dbReference>
<dbReference type="GO" id="GO:0016646">
    <property type="term" value="F:oxidoreductase activity, acting on the CH-NH group of donors, NAD or NADP as acceptor"/>
    <property type="evidence" value="ECO:0007669"/>
    <property type="project" value="UniProtKB-ARBA"/>
</dbReference>
<organism evidence="6 7">
    <name type="scientific">Pseudosulfitobacter pseudonitzschiae</name>
    <dbReference type="NCBI Taxonomy" id="1402135"/>
    <lineage>
        <taxon>Bacteria</taxon>
        <taxon>Pseudomonadati</taxon>
        <taxon>Pseudomonadota</taxon>
        <taxon>Alphaproteobacteria</taxon>
        <taxon>Rhodobacterales</taxon>
        <taxon>Roseobacteraceae</taxon>
        <taxon>Pseudosulfitobacter</taxon>
    </lineage>
</organism>
<dbReference type="InterPro" id="IPR012349">
    <property type="entry name" value="Split_barrel_FMN-bd"/>
</dbReference>
<evidence type="ECO:0000256" key="1">
    <source>
        <dbReference type="ARBA" id="ARBA00001917"/>
    </source>
</evidence>
<dbReference type="GeneID" id="68871027"/>
<dbReference type="PANTHER" id="PTHR33798">
    <property type="entry name" value="FLAVOPROTEIN OXYGENASE"/>
    <property type="match status" value="1"/>
</dbReference>
<proteinExistence type="inferred from homology"/>